<evidence type="ECO:0000313" key="1">
    <source>
        <dbReference type="EnsemblMetazoa" id="GPAI022949-PA"/>
    </source>
</evidence>
<sequence length="173" mass="19210">MFNLKAYGSGAFCTSSYILKTAFSRFIRVVTLTLPHLPNIDWFCFDCLIDIRKRSMKQEMENIVNSYPMRRVGRNRLKVERLEVIAAILFIYGGFGLGPSRAGALRKSGTGCCISVVKRIVGCSTIRGLMSSCISVFAVFRRGNVADLSVIDAVDVFTPPTPPSLALVFWDAR</sequence>
<reference evidence="1" key="2">
    <citation type="submission" date="2020-05" db="UniProtKB">
        <authorList>
            <consortium name="EnsemblMetazoa"/>
        </authorList>
    </citation>
    <scope>IDENTIFICATION</scope>
    <source>
        <strain evidence="1">IAEA</strain>
    </source>
</reference>
<dbReference type="VEuPathDB" id="VectorBase:GPAI022949"/>
<keyword evidence="2" id="KW-1185">Reference proteome</keyword>
<dbReference type="EnsemblMetazoa" id="GPAI022949-RA">
    <property type="protein sequence ID" value="GPAI022949-PA"/>
    <property type="gene ID" value="GPAI022949"/>
</dbReference>
<evidence type="ECO:0000313" key="2">
    <source>
        <dbReference type="Proteomes" id="UP000092445"/>
    </source>
</evidence>
<organism evidence="1 2">
    <name type="scientific">Glossina pallidipes</name>
    <name type="common">Tsetse fly</name>
    <dbReference type="NCBI Taxonomy" id="7398"/>
    <lineage>
        <taxon>Eukaryota</taxon>
        <taxon>Metazoa</taxon>
        <taxon>Ecdysozoa</taxon>
        <taxon>Arthropoda</taxon>
        <taxon>Hexapoda</taxon>
        <taxon>Insecta</taxon>
        <taxon>Pterygota</taxon>
        <taxon>Neoptera</taxon>
        <taxon>Endopterygota</taxon>
        <taxon>Diptera</taxon>
        <taxon>Brachycera</taxon>
        <taxon>Muscomorpha</taxon>
        <taxon>Hippoboscoidea</taxon>
        <taxon>Glossinidae</taxon>
        <taxon>Glossina</taxon>
    </lineage>
</organism>
<name>A0A1A9ZRP7_GLOPL</name>
<reference evidence="2" key="1">
    <citation type="submission" date="2014-03" db="EMBL/GenBank/DDBJ databases">
        <authorList>
            <person name="Aksoy S."/>
            <person name="Warren W."/>
            <person name="Wilson R.K."/>
        </authorList>
    </citation>
    <scope>NUCLEOTIDE SEQUENCE [LARGE SCALE GENOMIC DNA]</scope>
    <source>
        <strain evidence="2">IAEA</strain>
    </source>
</reference>
<dbReference type="Proteomes" id="UP000092445">
    <property type="component" value="Unassembled WGS sequence"/>
</dbReference>
<proteinExistence type="predicted"/>
<accession>A0A1A9ZRP7</accession>
<dbReference type="AlphaFoldDB" id="A0A1A9ZRP7"/>
<protein>
    <submittedName>
        <fullName evidence="1">Uncharacterized protein</fullName>
    </submittedName>
</protein>